<reference evidence="2" key="2">
    <citation type="submission" date="2010-05" db="EMBL/GenBank/DDBJ databases">
        <authorList>
            <person name="Almeida L.G."/>
            <person name="Nicolas M.F."/>
            <person name="Souza R.C."/>
            <person name="Vasconcelos A.T.R."/>
        </authorList>
    </citation>
    <scope>NUCLEOTIDE SEQUENCE</scope>
</reference>
<reference evidence="2" key="3">
    <citation type="journal article" date="2013" name="Nucleic Acids Res.">
        <title>The genome of Anopheles darlingi, the main neotropical malaria vector.</title>
        <authorList>
            <person name="Marinotti O."/>
            <person name="Cerqueira G.C."/>
            <person name="de Almeida L.G."/>
            <person name="Ferro M.I."/>
            <person name="Loreto E.L."/>
            <person name="Zaha A."/>
            <person name="Teixeira S.M."/>
            <person name="Wespiser A.R."/>
            <person name="Almeida E Silva A."/>
            <person name="Schlindwein A.D."/>
            <person name="Pacheco A.C."/>
            <person name="Silva A.L."/>
            <person name="Graveley B.R."/>
            <person name="Walenz B.P."/>
            <person name="Lima Bde A."/>
            <person name="Ribeiro C.A."/>
            <person name="Nunes-Silva C.G."/>
            <person name="de Carvalho C.R."/>
            <person name="Soares C.M."/>
            <person name="de Menezes C.B."/>
            <person name="Matiolli C."/>
            <person name="Caffrey D."/>
            <person name="Araujo D.A."/>
            <person name="de Oliveira D.M."/>
            <person name="Golenbock D."/>
            <person name="Grisard E.C."/>
            <person name="Fantinatti-Garboggini F."/>
            <person name="de Carvalho F.M."/>
            <person name="Barcellos F.G."/>
            <person name="Prosdocimi F."/>
            <person name="May G."/>
            <person name="Azevedo Junior G.M."/>
            <person name="Guimaraes G.M."/>
            <person name="Goldman G.H."/>
            <person name="Padilha I.Q."/>
            <person name="Batista Jda S."/>
            <person name="Ferro J.A."/>
            <person name="Ribeiro J.M."/>
            <person name="Fietto J.L."/>
            <person name="Dabbas K.M."/>
            <person name="Cerdeira L."/>
            <person name="Agnez-Lima L.F."/>
            <person name="Brocchi M."/>
            <person name="de Carvalho M.O."/>
            <person name="Teixeira Mde M."/>
            <person name="Diniz Maia Mde M."/>
            <person name="Goldman M.H."/>
            <person name="Cruz Schneider M.P."/>
            <person name="Felipe M.S."/>
            <person name="Hungria M."/>
            <person name="Nicolas M.F."/>
            <person name="Pereira M."/>
            <person name="Montes M.A."/>
            <person name="Cantao M.E."/>
            <person name="Vincentz M."/>
            <person name="Rafael M.S."/>
            <person name="Silverman N."/>
            <person name="Stoco P.H."/>
            <person name="Souza R.C."/>
            <person name="Vicentini R."/>
            <person name="Gazzinelli R.T."/>
            <person name="Neves Rde O."/>
            <person name="Silva R."/>
            <person name="Astolfi-Filho S."/>
            <person name="Maciel T.E."/>
            <person name="Urmenyi T.P."/>
            <person name="Tadei W.P."/>
            <person name="Camargo E.P."/>
            <person name="de Vasconcelos A.T."/>
        </authorList>
    </citation>
    <scope>NUCLEOTIDE SEQUENCE</scope>
</reference>
<organism evidence="2">
    <name type="scientific">Anopheles darlingi</name>
    <name type="common">Mosquito</name>
    <dbReference type="NCBI Taxonomy" id="43151"/>
    <lineage>
        <taxon>Eukaryota</taxon>
        <taxon>Metazoa</taxon>
        <taxon>Ecdysozoa</taxon>
        <taxon>Arthropoda</taxon>
        <taxon>Hexapoda</taxon>
        <taxon>Insecta</taxon>
        <taxon>Pterygota</taxon>
        <taxon>Neoptera</taxon>
        <taxon>Endopterygota</taxon>
        <taxon>Diptera</taxon>
        <taxon>Nematocera</taxon>
        <taxon>Culicoidea</taxon>
        <taxon>Culicidae</taxon>
        <taxon>Anophelinae</taxon>
        <taxon>Anopheles</taxon>
    </lineage>
</organism>
<dbReference type="FunCoup" id="W5JI39">
    <property type="interactions" value="4"/>
</dbReference>
<dbReference type="PANTHER" id="PTHR33964:SF1">
    <property type="entry name" value="RE45066P"/>
    <property type="match status" value="1"/>
</dbReference>
<dbReference type="PANTHER" id="PTHR33964">
    <property type="entry name" value="RE45066P-RELATED"/>
    <property type="match status" value="1"/>
</dbReference>
<dbReference type="VEuPathDB" id="VectorBase:ADAC005902"/>
<dbReference type="EnsemblMetazoa" id="ADAC005902-RA">
    <property type="protein sequence ID" value="ADAC005902-PA"/>
    <property type="gene ID" value="ADAC005902"/>
</dbReference>
<name>W5JI39_ANODA</name>
<reference evidence="3" key="4">
    <citation type="submission" date="2015-06" db="UniProtKB">
        <authorList>
            <consortium name="EnsemblMetazoa"/>
        </authorList>
    </citation>
    <scope>IDENTIFICATION</scope>
</reference>
<evidence type="ECO:0000256" key="1">
    <source>
        <dbReference type="SAM" id="MobiDB-lite"/>
    </source>
</evidence>
<feature type="region of interest" description="Disordered" evidence="1">
    <location>
        <begin position="175"/>
        <end position="222"/>
    </location>
</feature>
<reference evidence="2 4" key="1">
    <citation type="journal article" date="2010" name="BMC Genomics">
        <title>Combination of measures distinguishes pre-miRNAs from other stem-loops in the genome of the newly sequenced Anopheles darlingi.</title>
        <authorList>
            <person name="Mendes N.D."/>
            <person name="Freitas A.T."/>
            <person name="Vasconcelos A.T."/>
            <person name="Sagot M.F."/>
        </authorList>
    </citation>
    <scope>NUCLEOTIDE SEQUENCE</scope>
</reference>
<feature type="compositionally biased region" description="Basic residues" evidence="1">
    <location>
        <begin position="211"/>
        <end position="220"/>
    </location>
</feature>
<dbReference type="VEuPathDB" id="VectorBase:ADAR2_011461"/>
<keyword evidence="4" id="KW-1185">Reference proteome</keyword>
<dbReference type="OMA" id="KMYCEDY"/>
<accession>W5JI39</accession>
<dbReference type="EMBL" id="ADMH02001479">
    <property type="protein sequence ID" value="ETN62434.1"/>
    <property type="molecule type" value="Genomic_DNA"/>
</dbReference>
<proteinExistence type="predicted"/>
<dbReference type="eggNOG" id="ENOG502S5Q6">
    <property type="taxonomic scope" value="Eukaryota"/>
</dbReference>
<evidence type="ECO:0000313" key="4">
    <source>
        <dbReference type="Proteomes" id="UP000000673"/>
    </source>
</evidence>
<feature type="compositionally biased region" description="Low complexity" evidence="1">
    <location>
        <begin position="198"/>
        <end position="208"/>
    </location>
</feature>
<dbReference type="Proteomes" id="UP000000673">
    <property type="component" value="Unassembled WGS sequence"/>
</dbReference>
<sequence>MDGVICDDTGSTATGGRCDSNGQLKTVQLALPGGRFRTEPMENVSDNFQDGTSATKARLQANATFLSGRAENCGQEELAKCVRPFQVIQSASDLSIATKREDLDRVCPDLNHGLQCIRSYTRRCMNLEQRNHFNQLYNGTHQFVRDLCREGEYQKEFLAHAPCLQLVRPDYEVCGRAASGTSPPPHHQHHHDHEHHQQQQQQQLQQEQNVRRHRRNHHTASRTEEDDVQKVCCSFLEYLDCSEAAAKKTCGWETAKFTRGFLDKMSSTLIKMYCEDYYKSNKCPSMYSSAASSTWNRLHSLALMLIPTVVSTLHSTTTSWWTLRSTGVLQTLR</sequence>
<evidence type="ECO:0000313" key="3">
    <source>
        <dbReference type="EnsemblMetazoa" id="ADAC005902-PA"/>
    </source>
</evidence>
<dbReference type="AlphaFoldDB" id="W5JI39"/>
<dbReference type="HOGENOM" id="CLU_072155_1_0_1"/>
<evidence type="ECO:0000313" key="2">
    <source>
        <dbReference type="EMBL" id="ETN62434.1"/>
    </source>
</evidence>
<protein>
    <submittedName>
        <fullName evidence="2 3">Uncharacterized protein</fullName>
    </submittedName>
</protein>
<gene>
    <name evidence="2" type="ORF">AND_005902</name>
</gene>